<dbReference type="PANTHER" id="PTHR38791:SF12">
    <property type="entry name" value="TRANSCRIPTION FACTOR DOMAIN-CONTAINING PROTEIN-RELATED"/>
    <property type="match status" value="1"/>
</dbReference>
<protein>
    <submittedName>
        <fullName evidence="2">Uncharacterized protein</fullName>
    </submittedName>
</protein>
<keyword evidence="3" id="KW-1185">Reference proteome</keyword>
<evidence type="ECO:0000313" key="3">
    <source>
        <dbReference type="Proteomes" id="UP001305779"/>
    </source>
</evidence>
<dbReference type="InterPro" id="IPR053175">
    <property type="entry name" value="DHMBA_Reg_Transcription_Factor"/>
</dbReference>
<comment type="caution">
    <text evidence="2">The sequence shown here is derived from an EMBL/GenBank/DDBJ whole genome shotgun (WGS) entry which is preliminary data.</text>
</comment>
<dbReference type="EMBL" id="JAXOVC010000003">
    <property type="protein sequence ID" value="KAK4504324.1"/>
    <property type="molecule type" value="Genomic_DNA"/>
</dbReference>
<evidence type="ECO:0000313" key="2">
    <source>
        <dbReference type="EMBL" id="KAK4504324.1"/>
    </source>
</evidence>
<accession>A0ABR0ERW4</accession>
<proteinExistence type="predicted"/>
<sequence>MAATNIWDPTANAFDNGPALRKQKGNKNRPSKGYRAATRVRERLLAKQRQIGGDSPLFDDLPKQPQVCIQETAIARFFHDYVLDGSAASCRSRPNAGYLAHIPGMYLHSKSGSSFALALSAAANANFWRRHNSDQARSQSMQDCGAALLQLREDLDHRESPQDIGDLLAASAMLATYQLIVTRDVSQRTSWTAHVNGAVALLGREEQGHQQLGDLGEVMRPIVLQMLADCLIMGRHPKLPLETCASVMAQTTSHETLFAFKYRTAELCANGIGGCSVDSVDPAQQTRPIINFLERCQALDEEMSNWMQFRLDLEPVAILPNTKDNVPAALRAMFSSPGAPTVLHLCADMNQTHQWHNYRACRLTILRAMMNAINTATALATDHTTLSNYELVREEVHSRAAGLIDELLSTVFSSLAVGLLGKAQAESMTDIEGFRAFQILWPLHIAGTCLKLMGQHYPSGCAKLGWIRSLFRCIRDEMGIQAANSFLQVQGG</sequence>
<gene>
    <name evidence="2" type="ORF">PRZ48_005240</name>
</gene>
<feature type="region of interest" description="Disordered" evidence="1">
    <location>
        <begin position="1"/>
        <end position="35"/>
    </location>
</feature>
<dbReference type="PANTHER" id="PTHR38791">
    <property type="entry name" value="ZN(II)2CYS6 TRANSCRIPTION FACTOR (EUROFUNG)-RELATED-RELATED"/>
    <property type="match status" value="1"/>
</dbReference>
<name>A0ABR0ERW4_ZASCE</name>
<evidence type="ECO:0000256" key="1">
    <source>
        <dbReference type="SAM" id="MobiDB-lite"/>
    </source>
</evidence>
<reference evidence="2 3" key="1">
    <citation type="journal article" date="2023" name="G3 (Bethesda)">
        <title>A chromosome-level genome assembly of Zasmidium syzygii isolated from banana leaves.</title>
        <authorList>
            <person name="van Westerhoven A.C."/>
            <person name="Mehrabi R."/>
            <person name="Talebi R."/>
            <person name="Steentjes M.B.F."/>
            <person name="Corcolon B."/>
            <person name="Chong P.A."/>
            <person name="Kema G.H.J."/>
            <person name="Seidl M.F."/>
        </authorList>
    </citation>
    <scope>NUCLEOTIDE SEQUENCE [LARGE SCALE GENOMIC DNA]</scope>
    <source>
        <strain evidence="2 3">P124</strain>
    </source>
</reference>
<organism evidence="2 3">
    <name type="scientific">Zasmidium cellare</name>
    <name type="common">Wine cellar mold</name>
    <name type="synonym">Racodium cellare</name>
    <dbReference type="NCBI Taxonomy" id="395010"/>
    <lineage>
        <taxon>Eukaryota</taxon>
        <taxon>Fungi</taxon>
        <taxon>Dikarya</taxon>
        <taxon>Ascomycota</taxon>
        <taxon>Pezizomycotina</taxon>
        <taxon>Dothideomycetes</taxon>
        <taxon>Dothideomycetidae</taxon>
        <taxon>Mycosphaerellales</taxon>
        <taxon>Mycosphaerellaceae</taxon>
        <taxon>Zasmidium</taxon>
    </lineage>
</organism>
<feature type="compositionally biased region" description="Basic residues" evidence="1">
    <location>
        <begin position="21"/>
        <end position="32"/>
    </location>
</feature>
<dbReference type="Proteomes" id="UP001305779">
    <property type="component" value="Unassembled WGS sequence"/>
</dbReference>